<dbReference type="WBParaSite" id="BXY_0658400.1">
    <property type="protein sequence ID" value="BXY_0658400.1"/>
    <property type="gene ID" value="BXY_0658400"/>
</dbReference>
<dbReference type="GO" id="GO:0031416">
    <property type="term" value="C:NatB complex"/>
    <property type="evidence" value="ECO:0007669"/>
    <property type="project" value="TreeGrafter"/>
</dbReference>
<dbReference type="EMBL" id="CAJFDI010000001">
    <property type="protein sequence ID" value="CAD5211433.1"/>
    <property type="molecule type" value="Genomic_DNA"/>
</dbReference>
<dbReference type="Proteomes" id="UP000582659">
    <property type="component" value="Unassembled WGS sequence"/>
</dbReference>
<name>A0A1I7S0R0_BURXY</name>
<dbReference type="PANTHER" id="PTHR22767">
    <property type="entry name" value="N-TERMINAL ACETYLTRANSFERASE-RELATED"/>
    <property type="match status" value="1"/>
</dbReference>
<evidence type="ECO:0000256" key="3">
    <source>
        <dbReference type="SAM" id="Coils"/>
    </source>
</evidence>
<dbReference type="eggNOG" id="KOG2053">
    <property type="taxonomic scope" value="Eukaryota"/>
</dbReference>
<dbReference type="AlphaFoldDB" id="A0A1I7S0R0"/>
<protein>
    <submittedName>
        <fullName evidence="4">(pine wood nematode) hypothetical protein</fullName>
    </submittedName>
</protein>
<evidence type="ECO:0000256" key="2">
    <source>
        <dbReference type="ARBA" id="ARBA00022803"/>
    </source>
</evidence>
<evidence type="ECO:0000313" key="4">
    <source>
        <dbReference type="EMBL" id="CAD5211433.1"/>
    </source>
</evidence>
<dbReference type="Pfam" id="PF09797">
    <property type="entry name" value="NatB_MDM20"/>
    <property type="match status" value="1"/>
</dbReference>
<dbReference type="OrthoDB" id="1874341at2759"/>
<keyword evidence="7" id="KW-1185">Reference proteome</keyword>
<comment type="similarity">
    <text evidence="1">Belongs to the MDM20/NAA25 family.</text>
</comment>
<keyword evidence="2" id="KW-0802">TPR repeat</keyword>
<dbReference type="Proteomes" id="UP000659654">
    <property type="component" value="Unassembled WGS sequence"/>
</dbReference>
<dbReference type="Proteomes" id="UP000095284">
    <property type="component" value="Unplaced"/>
</dbReference>
<evidence type="ECO:0000313" key="7">
    <source>
        <dbReference type="Proteomes" id="UP000659654"/>
    </source>
</evidence>
<dbReference type="InterPro" id="IPR019183">
    <property type="entry name" value="NAA25_NatB_aux_su"/>
</dbReference>
<reference evidence="8" key="1">
    <citation type="submission" date="2016-11" db="UniProtKB">
        <authorList>
            <consortium name="WormBaseParasite"/>
        </authorList>
    </citation>
    <scope>IDENTIFICATION</scope>
</reference>
<evidence type="ECO:0000313" key="6">
    <source>
        <dbReference type="Proteomes" id="UP000095284"/>
    </source>
</evidence>
<sequence>MANKRNNSEQVILNRRLKPIYDAVDNGNNKKAIQEADKLLKKHPDTYTAKGLKALALIRLERSAEAWPLVETCDEYIRNGNFDENTIQVVMHCYKEAYVPSRITLLLEEVNKMFPGNENLLIDLFTSYARIKDFKNQQRIAQLLSRDFSKPQYVFWTISSVVMQALKNPTMGPKVLYPLAQKMIEKALSNIIAKPTRSEIFLYVQILEGQAKYQESYDYLKNQIEKGNLTVDEGKMLILQALEKSKQYEKLLSELEKYAETVPYDLQIWQELFKLLGTVKDDEKLRSLTQQATVRMIKKVEEKVDKKYEKHSLLIIKCMYLKKLQTLDLSDNAEGLGSVLENAKSLIETSLDKPYCFKEMAQFLVLLKDNEQEDLLSYLKANVGVDTDKLTYGTMLYHLLRCSFGHIERDSIEERRKMSADLVGKLQNLENEDNYLGMAVSLVISNALWSAHLEEKSGPELLQELLVYLEWIYSVYSNSYITGLLLVRINAVLDNHLRVEKLLRQLDVKYIQRDSLAYLNFGIAESSGLFKEAILNYTTMTAFADQNDREIASSIVAAYKAGSVDQIASLVEFAKNCDDSLYLTAADVSNRLISSCHAVESLEIAILTLQGDEPKIEWDNLKDTRDFNVLNSMALYNQDITEKVRQITYQETRDFVELRHYLCKVVSNIGWNEAPLENVKNDLNALKIKLKECQSKYKISEATRYLQGFLEPVLPLIVNGPYLDPIINIAEAALKISEVQESNKNVEETVDDLRKALETLNLAKLVPEGSLIIKSSSQAITTLSLVELTLKFVGAKLDRVLGDKSAAIKKSSTEALKTAHDEVYKTCSAVEKLLQERKENGYEAMVNSEHFEKLNLKSQLEEVETSWKQSFLASIQHLCQFSTRVRQFMAQLKLTQTKI</sequence>
<accession>A0A1I7S0R0</accession>
<feature type="coiled-coil region" evidence="3">
    <location>
        <begin position="729"/>
        <end position="763"/>
    </location>
</feature>
<evidence type="ECO:0000256" key="1">
    <source>
        <dbReference type="ARBA" id="ARBA00006298"/>
    </source>
</evidence>
<dbReference type="SMR" id="A0A1I7S0R0"/>
<organism evidence="6 8">
    <name type="scientific">Bursaphelenchus xylophilus</name>
    <name type="common">Pinewood nematode worm</name>
    <name type="synonym">Aphelenchoides xylophilus</name>
    <dbReference type="NCBI Taxonomy" id="6326"/>
    <lineage>
        <taxon>Eukaryota</taxon>
        <taxon>Metazoa</taxon>
        <taxon>Ecdysozoa</taxon>
        <taxon>Nematoda</taxon>
        <taxon>Chromadorea</taxon>
        <taxon>Rhabditida</taxon>
        <taxon>Tylenchina</taxon>
        <taxon>Tylenchomorpha</taxon>
        <taxon>Aphelenchoidea</taxon>
        <taxon>Aphelenchoididae</taxon>
        <taxon>Bursaphelenchus</taxon>
    </lineage>
</organism>
<reference evidence="5" key="2">
    <citation type="submission" date="2020-08" db="EMBL/GenBank/DDBJ databases">
        <authorList>
            <person name="Kikuchi T."/>
        </authorList>
    </citation>
    <scope>NUCLEOTIDE SEQUENCE</scope>
    <source>
        <strain evidence="4">Ka4C1</strain>
    </source>
</reference>
<dbReference type="EMBL" id="CAJFCV020000001">
    <property type="protein sequence ID" value="CAG9088275.1"/>
    <property type="molecule type" value="Genomic_DNA"/>
</dbReference>
<keyword evidence="3" id="KW-0175">Coiled coil</keyword>
<feature type="coiled-coil region" evidence="3">
    <location>
        <begin position="676"/>
        <end position="703"/>
    </location>
</feature>
<evidence type="ECO:0000313" key="5">
    <source>
        <dbReference type="EMBL" id="CAG9088275.1"/>
    </source>
</evidence>
<dbReference type="Gene3D" id="1.25.40.1040">
    <property type="match status" value="1"/>
</dbReference>
<proteinExistence type="inferred from homology"/>
<gene>
    <name evidence="4" type="ORF">BXYJ_LOCUS2426</name>
</gene>
<dbReference type="PANTHER" id="PTHR22767:SF3">
    <property type="entry name" value="N-ALPHA-ACETYLTRANSFERASE 25, NATB AUXILIARY SUBUNIT"/>
    <property type="match status" value="1"/>
</dbReference>
<evidence type="ECO:0000313" key="8">
    <source>
        <dbReference type="WBParaSite" id="BXY_0658400.1"/>
    </source>
</evidence>